<dbReference type="InterPro" id="IPR015421">
    <property type="entry name" value="PyrdxlP-dep_Trfase_major"/>
</dbReference>
<organism evidence="7 8">
    <name type="scientific">Solidesulfovibrio carbinoliphilus subsp. oakridgensis</name>
    <dbReference type="NCBI Taxonomy" id="694327"/>
    <lineage>
        <taxon>Bacteria</taxon>
        <taxon>Pseudomonadati</taxon>
        <taxon>Thermodesulfobacteriota</taxon>
        <taxon>Desulfovibrionia</taxon>
        <taxon>Desulfovibrionales</taxon>
        <taxon>Desulfovibrionaceae</taxon>
        <taxon>Solidesulfovibrio</taxon>
    </lineage>
</organism>
<dbReference type="eggNOG" id="COG0075">
    <property type="taxonomic scope" value="Bacteria"/>
</dbReference>
<dbReference type="SUPFAM" id="SSF53383">
    <property type="entry name" value="PLP-dependent transferases"/>
    <property type="match status" value="1"/>
</dbReference>
<dbReference type="GO" id="GO:0004760">
    <property type="term" value="F:L-serine-pyruvate transaminase activity"/>
    <property type="evidence" value="ECO:0007669"/>
    <property type="project" value="TreeGrafter"/>
</dbReference>
<sequence length="377" mass="39897">MTDAPFPELKLFITGPTYIRPEVRAAGALAEFGHRDSENAKRFRPIFEDLGRIADLPDDYRTILFLGSGSTAMEAAIRSLVGSDETVLHVSCGAFGDLWHKISLENGKKAALLSVAPGQAPDAATLEAAMAEHRPAVVAITHNETSTGVTADIVALCRVAKAHGALALVDGVSIFGGAPSDIAASGCDMYCTATQKSLGLHAGFGIGFVSPAAIDKAGHVTARGHATDILAHLGPAAKFQTQSTPNGALGNQMYVQLEYIVKKEGIEARFARHAAMRDTAVAFVESLPGFEPFAPAGFRSPTVTTALVPQGMTHADLKTVKERMRARGYLFDPGYGKLNEALEAAGRQPIFRIGHMGDISPDMLGAYLCVLREVLLS</sequence>
<evidence type="ECO:0000259" key="6">
    <source>
        <dbReference type="Pfam" id="PF00266"/>
    </source>
</evidence>
<feature type="domain" description="Aminotransferase class V" evidence="6">
    <location>
        <begin position="61"/>
        <end position="320"/>
    </location>
</feature>
<dbReference type="PANTHER" id="PTHR21152">
    <property type="entry name" value="AMINOTRANSFERASE CLASS V"/>
    <property type="match status" value="1"/>
</dbReference>
<dbReference type="GO" id="GO:0019265">
    <property type="term" value="P:glycine biosynthetic process, by transamination of glyoxylate"/>
    <property type="evidence" value="ECO:0007669"/>
    <property type="project" value="TreeGrafter"/>
</dbReference>
<dbReference type="PANTHER" id="PTHR21152:SF40">
    <property type="entry name" value="ALANINE--GLYOXYLATE AMINOTRANSFERASE"/>
    <property type="match status" value="1"/>
</dbReference>
<dbReference type="AlphaFoldDB" id="G7QBG2"/>
<evidence type="ECO:0000256" key="1">
    <source>
        <dbReference type="ARBA" id="ARBA00001933"/>
    </source>
</evidence>
<evidence type="ECO:0000256" key="4">
    <source>
        <dbReference type="PIRSR" id="PIRSR000524-1"/>
    </source>
</evidence>
<protein>
    <submittedName>
        <fullName evidence="7">2-aminoethylphosphonate--pyruvate transaminase</fullName>
        <ecNumber evidence="7">2.6.1.37</ecNumber>
    </submittedName>
</protein>
<dbReference type="InterPro" id="IPR015422">
    <property type="entry name" value="PyrdxlP-dep_Trfase_small"/>
</dbReference>
<dbReference type="RefSeq" id="WP_009182713.1">
    <property type="nucleotide sequence ID" value="NZ_CM001368.1"/>
</dbReference>
<dbReference type="STRING" id="694327.DFW101_3387"/>
<feature type="modified residue" description="N6-(pyridoxal phosphate)lysine" evidence="5">
    <location>
        <position position="196"/>
    </location>
</feature>
<dbReference type="Proteomes" id="UP000004662">
    <property type="component" value="Chromosome"/>
</dbReference>
<dbReference type="OrthoDB" id="9766472at2"/>
<feature type="binding site" evidence="4">
    <location>
        <position position="352"/>
    </location>
    <ligand>
        <name>substrate</name>
    </ligand>
</feature>
<gene>
    <name evidence="7" type="ORF">DFW101_3387</name>
</gene>
<dbReference type="HOGENOM" id="CLU_027686_1_1_7"/>
<comment type="similarity">
    <text evidence="2">Belongs to the class-V pyridoxal-phosphate-dependent aminotransferase family.</text>
</comment>
<keyword evidence="8" id="KW-1185">Reference proteome</keyword>
<comment type="cofactor">
    <cofactor evidence="1 5">
        <name>pyridoxal 5'-phosphate</name>
        <dbReference type="ChEBI" id="CHEBI:597326"/>
    </cofactor>
</comment>
<dbReference type="GO" id="GO:0008453">
    <property type="term" value="F:alanine-glyoxylate transaminase activity"/>
    <property type="evidence" value="ECO:0007669"/>
    <property type="project" value="TreeGrafter"/>
</dbReference>
<dbReference type="InterPro" id="IPR024169">
    <property type="entry name" value="SP_NH2Trfase/AEP_transaminase"/>
</dbReference>
<evidence type="ECO:0000256" key="2">
    <source>
        <dbReference type="ARBA" id="ARBA00009236"/>
    </source>
</evidence>
<dbReference type="GO" id="GO:0047304">
    <property type="term" value="F:2-aminoethylphosphonate-pyruvate transaminase activity"/>
    <property type="evidence" value="ECO:0007669"/>
    <property type="project" value="UniProtKB-EC"/>
</dbReference>
<evidence type="ECO:0000313" key="8">
    <source>
        <dbReference type="Proteomes" id="UP000004662"/>
    </source>
</evidence>
<dbReference type="EMBL" id="CM001368">
    <property type="protein sequence ID" value="EHJ49385.1"/>
    <property type="molecule type" value="Genomic_DNA"/>
</dbReference>
<dbReference type="InterPro" id="IPR015424">
    <property type="entry name" value="PyrdxlP-dep_Trfase"/>
</dbReference>
<dbReference type="InterPro" id="IPR000192">
    <property type="entry name" value="Aminotrans_V_dom"/>
</dbReference>
<dbReference type="Gene3D" id="3.90.1150.10">
    <property type="entry name" value="Aspartate Aminotransferase, domain 1"/>
    <property type="match status" value="1"/>
</dbReference>
<dbReference type="PIRSF" id="PIRSF000524">
    <property type="entry name" value="SPT"/>
    <property type="match status" value="1"/>
</dbReference>
<proteinExistence type="inferred from homology"/>
<evidence type="ECO:0000256" key="5">
    <source>
        <dbReference type="PIRSR" id="PIRSR000524-50"/>
    </source>
</evidence>
<reference evidence="8" key="1">
    <citation type="journal article" date="2015" name="Genome Announc.">
        <title>High-Quality Draft Genome Sequence of Desulfovibrio carbinoliphilus FW-101-2B, an Organic Acid-Oxidizing Sulfate-Reducing Bacterium Isolated from Uranium(VI)-Contaminated Groundwater.</title>
        <authorList>
            <person name="Ramsay B.D."/>
            <person name="Hwang C."/>
            <person name="Woo H.L."/>
            <person name="Carroll S.L."/>
            <person name="Lucas S."/>
            <person name="Han J."/>
            <person name="Lapidus A.L."/>
            <person name="Cheng J.F."/>
            <person name="Goodwin L.A."/>
            <person name="Pitluck S."/>
            <person name="Peters L."/>
            <person name="Chertkov O."/>
            <person name="Held B."/>
            <person name="Detter J.C."/>
            <person name="Han C.S."/>
            <person name="Tapia R."/>
            <person name="Land M.L."/>
            <person name="Hauser L.J."/>
            <person name="Kyrpides N.C."/>
            <person name="Ivanova N.N."/>
            <person name="Mikhailova N."/>
            <person name="Pagani I."/>
            <person name="Woyke T."/>
            <person name="Arkin A.P."/>
            <person name="Dehal P."/>
            <person name="Chivian D."/>
            <person name="Criddle C.S."/>
            <person name="Wu W."/>
            <person name="Chakraborty R."/>
            <person name="Hazen T.C."/>
            <person name="Fields M.W."/>
        </authorList>
    </citation>
    <scope>NUCLEOTIDE SEQUENCE [LARGE SCALE GENOMIC DNA]</scope>
    <source>
        <strain evidence="8">FW-101-2B</strain>
    </source>
</reference>
<evidence type="ECO:0000256" key="3">
    <source>
        <dbReference type="ARBA" id="ARBA00022898"/>
    </source>
</evidence>
<dbReference type="EC" id="2.6.1.37" evidence="7"/>
<keyword evidence="7" id="KW-0808">Transferase</keyword>
<accession>G7QBG2</accession>
<evidence type="ECO:0000313" key="7">
    <source>
        <dbReference type="EMBL" id="EHJ49385.1"/>
    </source>
</evidence>
<keyword evidence="7" id="KW-0032">Aminotransferase</keyword>
<name>G7QBG2_9BACT</name>
<dbReference type="Pfam" id="PF00266">
    <property type="entry name" value="Aminotran_5"/>
    <property type="match status" value="1"/>
</dbReference>
<dbReference type="Gene3D" id="3.40.640.10">
    <property type="entry name" value="Type I PLP-dependent aspartate aminotransferase-like (Major domain)"/>
    <property type="match status" value="1"/>
</dbReference>
<keyword evidence="3 5" id="KW-0663">Pyridoxal phosphate</keyword>